<evidence type="ECO:0000313" key="1">
    <source>
        <dbReference type="EMBL" id="PWN50633.1"/>
    </source>
</evidence>
<organism evidence="1 2">
    <name type="scientific">Violaceomyces palustris</name>
    <dbReference type="NCBI Taxonomy" id="1673888"/>
    <lineage>
        <taxon>Eukaryota</taxon>
        <taxon>Fungi</taxon>
        <taxon>Dikarya</taxon>
        <taxon>Basidiomycota</taxon>
        <taxon>Ustilaginomycotina</taxon>
        <taxon>Ustilaginomycetes</taxon>
        <taxon>Violaceomycetales</taxon>
        <taxon>Violaceomycetaceae</taxon>
        <taxon>Violaceomyces</taxon>
    </lineage>
</organism>
<reference evidence="1 2" key="1">
    <citation type="journal article" date="2018" name="Mol. Biol. Evol.">
        <title>Broad Genomic Sampling Reveals a Smut Pathogenic Ancestry of the Fungal Clade Ustilaginomycotina.</title>
        <authorList>
            <person name="Kijpornyongpan T."/>
            <person name="Mondo S.J."/>
            <person name="Barry K."/>
            <person name="Sandor L."/>
            <person name="Lee J."/>
            <person name="Lipzen A."/>
            <person name="Pangilinan J."/>
            <person name="LaButti K."/>
            <person name="Hainaut M."/>
            <person name="Henrissat B."/>
            <person name="Grigoriev I.V."/>
            <person name="Spatafora J.W."/>
            <person name="Aime M.C."/>
        </authorList>
    </citation>
    <scope>NUCLEOTIDE SEQUENCE [LARGE SCALE GENOMIC DNA]</scope>
    <source>
        <strain evidence="1 2">SA 807</strain>
    </source>
</reference>
<keyword evidence="2" id="KW-1185">Reference proteome</keyword>
<evidence type="ECO:0000313" key="2">
    <source>
        <dbReference type="Proteomes" id="UP000245626"/>
    </source>
</evidence>
<dbReference type="Proteomes" id="UP000245626">
    <property type="component" value="Unassembled WGS sequence"/>
</dbReference>
<dbReference type="EMBL" id="KZ819912">
    <property type="protein sequence ID" value="PWN50633.1"/>
    <property type="molecule type" value="Genomic_DNA"/>
</dbReference>
<accession>A0ACD0NXN6</accession>
<gene>
    <name evidence="1" type="ORF">IE53DRAFT_362209</name>
</gene>
<proteinExistence type="predicted"/>
<sequence length="743" mass="79387">MVLALQPSLTSDVPLSNYSREREAICRKHPSLAAYLGNHQLRDITDSERERTKPITTPFRRAREHRRWESLGLNASFTCTTSLNHSSNPAPNLSAEVLEASGSDLNPQKADQTDLERDSVAASSNELQDDDGTEAFGPNYVHAPKAESFDPSFDPLNTITKIPEEHTLRNDYSQHFVDTGAGMLPGNAVRNPFEETRFDDHSPAMGGSGPQTPSRSASNSPLIHSRPLSSGYATPTIGAEVQASESSLSPDVGSRSTSQVAHINKGFHLSTLMPIKYDVVLIDPPLESYEWEGLPKEGSNLETGRPWSWAEIAALPIPQLAAKESFVFLWVGSGAGDGLERGREVLTRWGYRRCEDIVWVRTNPTARAGDVAQASTSSAFTRTVQHCLMGIRGTVRRSTDTRFVHCNVDTDVILWEGEQADPTKKPPEMHRLIENFCLGTRRLELFGRNRNLRRGWLTLGLELGPQFSDWPLVGLGERTEGDQEDSKAGSAKDKACRSPPEHVWQPREYTKLWYDSNFGVDRPGCELKDRKNLVPFSEDCEILRPKSPPGRGGGGGGGGGGRTVGGRDQVVGLGGGTPMTMKGGMGAYSRGGGGGRDGFGHAVPGGGGMPRGLSNDPALRRQFSNMALGGQQYQQFYGVQEGSSSGSGFQAQPFYSGGIGLGSAMISSGLPPNPSTGPSNHGAAAVPGGAGLSGLGAGGPRTVSIPSGSDTLSGPQASVLRARGGNPGTPLRGAVGRQGKRRG</sequence>
<name>A0ACD0NXN6_9BASI</name>
<protein>
    <submittedName>
        <fullName evidence="1">MT-A70-domain-containing protein</fullName>
    </submittedName>
</protein>